<organism evidence="6 7">
    <name type="scientific">Anseongella ginsenosidimutans</name>
    <dbReference type="NCBI Taxonomy" id="496056"/>
    <lineage>
        <taxon>Bacteria</taxon>
        <taxon>Pseudomonadati</taxon>
        <taxon>Bacteroidota</taxon>
        <taxon>Sphingobacteriia</taxon>
        <taxon>Sphingobacteriales</taxon>
        <taxon>Sphingobacteriaceae</taxon>
        <taxon>Anseongella</taxon>
    </lineage>
</organism>
<dbReference type="Gene3D" id="3.40.50.150">
    <property type="entry name" value="Vaccinia Virus protein VP39"/>
    <property type="match status" value="1"/>
</dbReference>
<keyword evidence="7" id="KW-1185">Reference proteome</keyword>
<dbReference type="EC" id="2.1.1.163" evidence="5"/>
<keyword evidence="2 5" id="KW-0489">Methyltransferase</keyword>
<keyword evidence="1 5" id="KW-0474">Menaquinone biosynthesis</keyword>
<comment type="caution">
    <text evidence="6">The sequence shown here is derived from an EMBL/GenBank/DDBJ whole genome shotgun (WGS) entry which is preliminary data.</text>
</comment>
<comment type="catalytic activity">
    <reaction evidence="5">
        <text>a 2-demethylmenaquinol + S-adenosyl-L-methionine = a menaquinol + S-adenosyl-L-homocysteine + H(+)</text>
        <dbReference type="Rhea" id="RHEA:42640"/>
        <dbReference type="Rhea" id="RHEA-COMP:9539"/>
        <dbReference type="Rhea" id="RHEA-COMP:9563"/>
        <dbReference type="ChEBI" id="CHEBI:15378"/>
        <dbReference type="ChEBI" id="CHEBI:18151"/>
        <dbReference type="ChEBI" id="CHEBI:55437"/>
        <dbReference type="ChEBI" id="CHEBI:57856"/>
        <dbReference type="ChEBI" id="CHEBI:59789"/>
        <dbReference type="EC" id="2.1.1.163"/>
    </reaction>
</comment>
<feature type="binding site" evidence="5">
    <location>
        <position position="107"/>
    </location>
    <ligand>
        <name>S-adenosyl-L-methionine</name>
        <dbReference type="ChEBI" id="CHEBI:59789"/>
    </ligand>
</feature>
<dbReference type="PROSITE" id="PS01183">
    <property type="entry name" value="UBIE_1"/>
    <property type="match status" value="1"/>
</dbReference>
<dbReference type="InterPro" id="IPR029063">
    <property type="entry name" value="SAM-dependent_MTases_sf"/>
</dbReference>
<evidence type="ECO:0000256" key="1">
    <source>
        <dbReference type="ARBA" id="ARBA00022428"/>
    </source>
</evidence>
<dbReference type="SUPFAM" id="SSF53335">
    <property type="entry name" value="S-adenosyl-L-methionine-dependent methyltransferases"/>
    <property type="match status" value="1"/>
</dbReference>
<dbReference type="GO" id="GO:0032259">
    <property type="term" value="P:methylation"/>
    <property type="evidence" value="ECO:0007669"/>
    <property type="project" value="UniProtKB-KW"/>
</dbReference>
<comment type="function">
    <text evidence="5">Methyltransferase required for the conversion of demethylmenaquinol (DMKH2) to menaquinol (MKH2).</text>
</comment>
<evidence type="ECO:0000313" key="7">
    <source>
        <dbReference type="Proteomes" id="UP000295807"/>
    </source>
</evidence>
<dbReference type="CDD" id="cd02440">
    <property type="entry name" value="AdoMet_MTases"/>
    <property type="match status" value="1"/>
</dbReference>
<keyword evidence="4 5" id="KW-0949">S-adenosyl-L-methionine</keyword>
<dbReference type="PANTHER" id="PTHR43591:SF24">
    <property type="entry name" value="2-METHOXY-6-POLYPRENYL-1,4-BENZOQUINOL METHYLASE, MITOCHONDRIAL"/>
    <property type="match status" value="1"/>
</dbReference>
<dbReference type="Pfam" id="PF01209">
    <property type="entry name" value="Ubie_methyltran"/>
    <property type="match status" value="1"/>
</dbReference>
<dbReference type="PROSITE" id="PS51608">
    <property type="entry name" value="SAM_MT_UBIE"/>
    <property type="match status" value="1"/>
</dbReference>
<evidence type="ECO:0000313" key="6">
    <source>
        <dbReference type="EMBL" id="TCS90356.1"/>
    </source>
</evidence>
<evidence type="ECO:0000256" key="2">
    <source>
        <dbReference type="ARBA" id="ARBA00022603"/>
    </source>
</evidence>
<dbReference type="EMBL" id="SMAD01000001">
    <property type="protein sequence ID" value="TCS90356.1"/>
    <property type="molecule type" value="Genomic_DNA"/>
</dbReference>
<dbReference type="InterPro" id="IPR004033">
    <property type="entry name" value="UbiE/COQ5_MeTrFase"/>
</dbReference>
<accession>A0A4R3KZ67</accession>
<dbReference type="GO" id="GO:0008425">
    <property type="term" value="F:2-methoxy-6-polyprenyl-1,4-benzoquinol methyltransferase activity"/>
    <property type="evidence" value="ECO:0007669"/>
    <property type="project" value="TreeGrafter"/>
</dbReference>
<evidence type="ECO:0000256" key="5">
    <source>
        <dbReference type="HAMAP-Rule" id="MF_01813"/>
    </source>
</evidence>
<proteinExistence type="inferred from homology"/>
<dbReference type="PANTHER" id="PTHR43591">
    <property type="entry name" value="METHYLTRANSFERASE"/>
    <property type="match status" value="1"/>
</dbReference>
<feature type="binding site" evidence="5">
    <location>
        <begin position="135"/>
        <end position="136"/>
    </location>
    <ligand>
        <name>S-adenosyl-L-methionine</name>
        <dbReference type="ChEBI" id="CHEBI:59789"/>
    </ligand>
</feature>
<dbReference type="PROSITE" id="PS01184">
    <property type="entry name" value="UBIE_2"/>
    <property type="match status" value="1"/>
</dbReference>
<evidence type="ECO:0000256" key="3">
    <source>
        <dbReference type="ARBA" id="ARBA00022679"/>
    </source>
</evidence>
<keyword evidence="3 5" id="KW-0808">Transferase</keyword>
<dbReference type="Proteomes" id="UP000295807">
    <property type="component" value="Unassembled WGS sequence"/>
</dbReference>
<comment type="pathway">
    <text evidence="5">Quinol/quinone metabolism; menaquinone biosynthesis; menaquinol from 1,4-dihydroxy-2-naphthoate: step 2/2.</text>
</comment>
<sequence>MRPPDNGSVAWLEFCPYLYRMSRTVKPYKELATGKKEQVAQMFNNIAGKYDFLNHFLSAGIDRSWRRKAIDELKEIHPRRILDVATGTGDLAFEALRLKPGKITGVDISEGMLAIAREKALKRGVEQIVQLRKADSEKLPFSDNSFDAVTVGFGVRNFENLENGLADMYRVLRPGGKLVVLEFSKPRAFPVKQLYSFYSFKILPFFGRLFSRDKKAYSYLPESVAAFPDGKDFALLMEKGGFRETKVRHLTLGICAIYTGKK</sequence>
<protein>
    <recommendedName>
        <fullName evidence="5">Demethylmenaquinone methyltransferase</fullName>
        <ecNumber evidence="5">2.1.1.163</ecNumber>
    </recommendedName>
</protein>
<name>A0A4R3KZ67_9SPHI</name>
<dbReference type="AlphaFoldDB" id="A0A4R3KZ67"/>
<comment type="similarity">
    <text evidence="5">Belongs to the class I-like SAM-binding methyltransferase superfamily. MenG/UbiE family.</text>
</comment>
<dbReference type="HAMAP" id="MF_01813">
    <property type="entry name" value="MenG_UbiE_methyltr"/>
    <property type="match status" value="1"/>
</dbReference>
<feature type="binding site" evidence="5">
    <location>
        <position position="88"/>
    </location>
    <ligand>
        <name>S-adenosyl-L-methionine</name>
        <dbReference type="ChEBI" id="CHEBI:59789"/>
    </ligand>
</feature>
<comment type="caution">
    <text evidence="5">Lacks conserved residue(s) required for the propagation of feature annotation.</text>
</comment>
<reference evidence="6 7" key="1">
    <citation type="submission" date="2019-03" db="EMBL/GenBank/DDBJ databases">
        <title>Genomic Encyclopedia of Type Strains, Phase IV (KMG-IV): sequencing the most valuable type-strain genomes for metagenomic binning, comparative biology and taxonomic classification.</title>
        <authorList>
            <person name="Goeker M."/>
        </authorList>
    </citation>
    <scope>NUCLEOTIDE SEQUENCE [LARGE SCALE GENOMIC DNA]</scope>
    <source>
        <strain evidence="6 7">DSM 21100</strain>
    </source>
</reference>
<dbReference type="GO" id="GO:0009234">
    <property type="term" value="P:menaquinone biosynthetic process"/>
    <property type="evidence" value="ECO:0007669"/>
    <property type="project" value="UniProtKB-UniRule"/>
</dbReference>
<dbReference type="InterPro" id="IPR023576">
    <property type="entry name" value="UbiE/COQ5_MeTrFase_CS"/>
</dbReference>
<dbReference type="NCBIfam" id="TIGR01934">
    <property type="entry name" value="MenG_MenH_UbiE"/>
    <property type="match status" value="1"/>
</dbReference>
<gene>
    <name evidence="5" type="primary">menG</name>
    <name evidence="6" type="ORF">EDD80_101556</name>
</gene>
<evidence type="ECO:0000256" key="4">
    <source>
        <dbReference type="ARBA" id="ARBA00022691"/>
    </source>
</evidence>
<dbReference type="GO" id="GO:0043770">
    <property type="term" value="F:demethylmenaquinone methyltransferase activity"/>
    <property type="evidence" value="ECO:0007669"/>
    <property type="project" value="UniProtKB-UniRule"/>
</dbReference>
<dbReference type="UniPathway" id="UPA00079">
    <property type="reaction ID" value="UER00169"/>
</dbReference>
<dbReference type="NCBIfam" id="NF001244">
    <property type="entry name" value="PRK00216.1-5"/>
    <property type="match status" value="1"/>
</dbReference>